<feature type="chain" id="PRO_5027950105" description="DUF4359 domain-containing protein" evidence="1">
    <location>
        <begin position="22"/>
        <end position="123"/>
    </location>
</feature>
<comment type="caution">
    <text evidence="2">The sequence shown here is derived from an EMBL/GenBank/DDBJ whole genome shotgun (WGS) entry which is preliminary data.</text>
</comment>
<organism evidence="2 3">
    <name type="scientific">Flavobacterium chungangense</name>
    <dbReference type="NCBI Taxonomy" id="554283"/>
    <lineage>
        <taxon>Bacteria</taxon>
        <taxon>Pseudomonadati</taxon>
        <taxon>Bacteroidota</taxon>
        <taxon>Flavobacteriia</taxon>
        <taxon>Flavobacteriales</taxon>
        <taxon>Flavobacteriaceae</taxon>
        <taxon>Flavobacterium</taxon>
    </lineage>
</organism>
<protein>
    <recommendedName>
        <fullName evidence="4">DUF4359 domain-containing protein</fullName>
    </recommendedName>
</protein>
<evidence type="ECO:0008006" key="4">
    <source>
        <dbReference type="Google" id="ProtNLM"/>
    </source>
</evidence>
<sequence>MKTKHYVIIGLCLFALIAALSNPGTEKHKEEVKLKMNVFLEKQMNEKNTNQNDEWSKAGNTMGNVFAKSMINMMVDNMVSSSNYVLFSTTNVTFEGKTKTIGIGILGNIFLSGKIDEAMNQEK</sequence>
<dbReference type="AlphaFoldDB" id="A0A6V6Z5H5"/>
<evidence type="ECO:0000313" key="2">
    <source>
        <dbReference type="EMBL" id="CAD0007023.1"/>
    </source>
</evidence>
<name>A0A6V6Z5H5_9FLAO</name>
<proteinExistence type="predicted"/>
<keyword evidence="3" id="KW-1185">Reference proteome</keyword>
<reference evidence="2 3" key="1">
    <citation type="submission" date="2020-06" db="EMBL/GenBank/DDBJ databases">
        <authorList>
            <person name="Criscuolo A."/>
        </authorList>
    </citation>
    <scope>NUCLEOTIDE SEQUENCE [LARGE SCALE GENOMIC DNA]</scope>
    <source>
        <strain evidence="3">CIP 110025</strain>
    </source>
</reference>
<evidence type="ECO:0000313" key="3">
    <source>
        <dbReference type="Proteomes" id="UP000556700"/>
    </source>
</evidence>
<feature type="signal peptide" evidence="1">
    <location>
        <begin position="1"/>
        <end position="21"/>
    </location>
</feature>
<dbReference type="EMBL" id="CAIJDO010000181">
    <property type="protein sequence ID" value="CAD0007023.1"/>
    <property type="molecule type" value="Genomic_DNA"/>
</dbReference>
<dbReference type="RefSeq" id="WP_031457368.1">
    <property type="nucleotide sequence ID" value="NZ_CAIJDO010000181.1"/>
</dbReference>
<accession>A0A6V6Z5H5</accession>
<gene>
    <name evidence="2" type="ORF">FLACHUCJ7_03099</name>
</gene>
<dbReference type="Proteomes" id="UP000556700">
    <property type="component" value="Unassembled WGS sequence"/>
</dbReference>
<evidence type="ECO:0000256" key="1">
    <source>
        <dbReference type="SAM" id="SignalP"/>
    </source>
</evidence>
<keyword evidence="1" id="KW-0732">Signal</keyword>